<feature type="transmembrane region" description="Helical" evidence="8">
    <location>
        <begin position="186"/>
        <end position="206"/>
    </location>
</feature>
<dbReference type="PROSITE" id="PS50237">
    <property type="entry name" value="HECT"/>
    <property type="match status" value="1"/>
</dbReference>
<organism evidence="10 11">
    <name type="scientific">Priapulus caudatus</name>
    <name type="common">Priapulid worm</name>
    <dbReference type="NCBI Taxonomy" id="37621"/>
    <lineage>
        <taxon>Eukaryota</taxon>
        <taxon>Metazoa</taxon>
        <taxon>Ecdysozoa</taxon>
        <taxon>Scalidophora</taxon>
        <taxon>Priapulida</taxon>
        <taxon>Priapulimorpha</taxon>
        <taxon>Priapulimorphida</taxon>
        <taxon>Priapulidae</taxon>
        <taxon>Priapulus</taxon>
    </lineage>
</organism>
<dbReference type="SMART" id="SM00119">
    <property type="entry name" value="HECTc"/>
    <property type="match status" value="1"/>
</dbReference>
<keyword evidence="8" id="KW-1133">Transmembrane helix</keyword>
<dbReference type="GeneID" id="106821653"/>
<evidence type="ECO:0000256" key="7">
    <source>
        <dbReference type="PROSITE-ProRule" id="PRU00104"/>
    </source>
</evidence>
<dbReference type="SUPFAM" id="SSF81296">
    <property type="entry name" value="E set domains"/>
    <property type="match status" value="1"/>
</dbReference>
<dbReference type="PANTHER" id="PTHR11254:SF340">
    <property type="entry name" value="APOPTOSIS-RESISTANT E3 UBIQUITIN PROTEIN LIGASE 1"/>
    <property type="match status" value="1"/>
</dbReference>
<dbReference type="SUPFAM" id="SSF56204">
    <property type="entry name" value="Hect, E3 ligase catalytic domain"/>
    <property type="match status" value="1"/>
</dbReference>
<evidence type="ECO:0000259" key="9">
    <source>
        <dbReference type="PROSITE" id="PS50237"/>
    </source>
</evidence>
<keyword evidence="8" id="KW-0812">Transmembrane</keyword>
<dbReference type="Gene3D" id="2.60.40.10">
    <property type="entry name" value="Immunoglobulins"/>
    <property type="match status" value="1"/>
</dbReference>
<dbReference type="PROSITE" id="PS50194">
    <property type="entry name" value="FILAMIN_REPEAT"/>
    <property type="match status" value="1"/>
</dbReference>
<evidence type="ECO:0000313" key="10">
    <source>
        <dbReference type="Proteomes" id="UP000695022"/>
    </source>
</evidence>
<evidence type="ECO:0000256" key="6">
    <source>
        <dbReference type="PROSITE-ProRule" id="PRU00087"/>
    </source>
</evidence>
<feature type="transmembrane region" description="Helical" evidence="8">
    <location>
        <begin position="6"/>
        <end position="22"/>
    </location>
</feature>
<dbReference type="InterPro" id="IPR050409">
    <property type="entry name" value="E3_ubiq-protein_ligase"/>
</dbReference>
<reference evidence="11" key="1">
    <citation type="submission" date="2025-08" db="UniProtKB">
        <authorList>
            <consortium name="RefSeq"/>
        </authorList>
    </citation>
    <scope>IDENTIFICATION</scope>
</reference>
<dbReference type="Pfam" id="PF00630">
    <property type="entry name" value="Filamin"/>
    <property type="match status" value="1"/>
</dbReference>
<evidence type="ECO:0000256" key="3">
    <source>
        <dbReference type="ARBA" id="ARBA00012485"/>
    </source>
</evidence>
<dbReference type="Gene3D" id="3.30.2160.10">
    <property type="entry name" value="Hect, E3 ligase catalytic domain"/>
    <property type="match status" value="1"/>
</dbReference>
<dbReference type="CDD" id="cd00078">
    <property type="entry name" value="HECTc"/>
    <property type="match status" value="1"/>
</dbReference>
<keyword evidence="4" id="KW-0808">Transferase</keyword>
<comment type="pathway">
    <text evidence="2">Protein modification; protein ubiquitination.</text>
</comment>
<dbReference type="Pfam" id="PF25916">
    <property type="entry name" value="AREL1_PH-like"/>
    <property type="match status" value="1"/>
</dbReference>
<dbReference type="InterPro" id="IPR017868">
    <property type="entry name" value="Filamin/ABP280_repeat-like"/>
</dbReference>
<dbReference type="RefSeq" id="XP_014682029.1">
    <property type="nucleotide sequence ID" value="XM_014826543.1"/>
</dbReference>
<evidence type="ECO:0000256" key="1">
    <source>
        <dbReference type="ARBA" id="ARBA00000885"/>
    </source>
</evidence>
<dbReference type="InterPro" id="IPR058738">
    <property type="entry name" value="PH-like_AREL1"/>
</dbReference>
<dbReference type="Pfam" id="PF00632">
    <property type="entry name" value="HECT"/>
    <property type="match status" value="1"/>
</dbReference>
<evidence type="ECO:0000313" key="11">
    <source>
        <dbReference type="RefSeq" id="XP_014682029.1"/>
    </source>
</evidence>
<gene>
    <name evidence="11" type="primary">LOC106821653</name>
</gene>
<dbReference type="EC" id="2.3.2.26" evidence="3"/>
<proteinExistence type="predicted"/>
<dbReference type="PANTHER" id="PTHR11254">
    <property type="entry name" value="HECT DOMAIN UBIQUITIN-PROTEIN LIGASE"/>
    <property type="match status" value="1"/>
</dbReference>
<feature type="domain" description="HECT" evidence="9">
    <location>
        <begin position="578"/>
        <end position="917"/>
    </location>
</feature>
<keyword evidence="10" id="KW-1185">Reference proteome</keyword>
<keyword evidence="8" id="KW-0472">Membrane</keyword>
<protein>
    <recommendedName>
        <fullName evidence="3">HECT-type E3 ubiquitin transferase</fullName>
        <ecNumber evidence="3">2.3.2.26</ecNumber>
    </recommendedName>
</protein>
<comment type="catalytic activity">
    <reaction evidence="1">
        <text>S-ubiquitinyl-[E2 ubiquitin-conjugating enzyme]-L-cysteine + [acceptor protein]-L-lysine = [E2 ubiquitin-conjugating enzyme]-L-cysteine + N(6)-ubiquitinyl-[acceptor protein]-L-lysine.</text>
        <dbReference type="EC" id="2.3.2.26"/>
    </reaction>
</comment>
<evidence type="ECO:0000256" key="8">
    <source>
        <dbReference type="SAM" id="Phobius"/>
    </source>
</evidence>
<evidence type="ECO:0000256" key="2">
    <source>
        <dbReference type="ARBA" id="ARBA00004906"/>
    </source>
</evidence>
<dbReference type="InterPro" id="IPR013783">
    <property type="entry name" value="Ig-like_fold"/>
</dbReference>
<dbReference type="Gene3D" id="3.30.2410.10">
    <property type="entry name" value="Hect, E3 ligase catalytic domain"/>
    <property type="match status" value="1"/>
</dbReference>
<dbReference type="Proteomes" id="UP000695022">
    <property type="component" value="Unplaced"/>
</dbReference>
<feature type="active site" description="Glycyl thioester intermediate" evidence="7">
    <location>
        <position position="884"/>
    </location>
</feature>
<sequence length="917" mass="105299">MVSTSLQWTVAVLIIIIAGSFLQRQQKSRERLDSVVVWLDEYDLFTSSGSASNRDRFDVLAKHGINSLWDCAHLDEDKLSFLDEHDMQRTLVAVGELKNKFLLKQWLAHHNLQEYESRLHRFDCHSLSSLLYIELDVLRTLATSSYDYDRWLAALADLQQNYIESSVLTEDEWIAADDYLTWHSGAIMLLILMLASGVVAMTMTHLQALSTDAINHKTSFFELVTGKYLSPHHCRVFFDWEEPQQVGHTMTIKIKFFQRNSRPYPISDCDGVLVEIMMADYKVATSTEFGALNPSDVNTATVTFTVRKAGEYKIAIMVGAHHVRGSPFLKRFHSGSLDPSNTGFIHHYSILTVTLGQTETFSPVRQLVYDKGTRQATMVIVLREEGIFQALVTYKGAKLKHSEFNIIVLNANEAAVVKKNVDTRSHDCYYEAKMTTVGYERFTKSKKVYIYISPKQVTVKEFILRIIPMRLYTFRLCPSTKFIFHSNSDGEDDHAFTIDDGSQPPLRLTSPDCNVISATFTQFLLKNIGGSETFRDKQNFFFHEVRKLHQKKSRDKLCIRVHRDRLLESSMKACKSFSTADWCRLFELTFIGEEGLDWGGLRREWFELMCTALFDPQNQLFTRFKNDNQGLVHPNPRRQVTLKLKYYEFAGKLIGKCLYESSLGGGYRQLVKARFTRSFLAQLIGLRVHYKYFEQDDPDFYVAKIRYIEENSVEDLELYFAEEQYNDNGKLEKVIELVPGGIKIRVTNQNKLRYLNSLAQYRLATDVQQEVEYFLKGLNDLIPDNLLSIFDENELELLMCGTGNFSISEFKQHHIVNGSSYEHKKVLDWFWTLVASFTEEEMARLLQFTTGCSQLPPGGFSELIPKFQISATPAFGTLPTAHTCFNQLCLPDYNSLEDFQRALLLAINEGSEGFGMA</sequence>
<dbReference type="InterPro" id="IPR000569">
    <property type="entry name" value="HECT_dom"/>
</dbReference>
<name>A0ABM1FC58_PRICU</name>
<dbReference type="Gene3D" id="3.90.1750.10">
    <property type="entry name" value="Hect, E3 ligase catalytic domains"/>
    <property type="match status" value="1"/>
</dbReference>
<dbReference type="InterPro" id="IPR035983">
    <property type="entry name" value="Hect_E3_ubiquitin_ligase"/>
</dbReference>
<accession>A0ABM1FC58</accession>
<dbReference type="InterPro" id="IPR014756">
    <property type="entry name" value="Ig_E-set"/>
</dbReference>
<feature type="repeat" description="Filamin" evidence="6">
    <location>
        <begin position="298"/>
        <end position="332"/>
    </location>
</feature>
<evidence type="ECO:0000256" key="5">
    <source>
        <dbReference type="ARBA" id="ARBA00022786"/>
    </source>
</evidence>
<keyword evidence="5 7" id="KW-0833">Ubl conjugation pathway</keyword>
<evidence type="ECO:0000256" key="4">
    <source>
        <dbReference type="ARBA" id="ARBA00022679"/>
    </source>
</evidence>